<proteinExistence type="predicted"/>
<gene>
    <name evidence="1" type="ORF">SAMN05443432_107178</name>
</gene>
<keyword evidence="2" id="KW-1185">Reference proteome</keyword>
<evidence type="ECO:0000313" key="1">
    <source>
        <dbReference type="EMBL" id="SHM43601.1"/>
    </source>
</evidence>
<accession>A0A1M7ISA9</accession>
<evidence type="ECO:0008006" key="3">
    <source>
        <dbReference type="Google" id="ProtNLM"/>
    </source>
</evidence>
<dbReference type="Pfam" id="PF11011">
    <property type="entry name" value="DUF2849"/>
    <property type="match status" value="1"/>
</dbReference>
<dbReference type="AlphaFoldDB" id="A0A1M7ISA9"/>
<organism evidence="1 2">
    <name type="scientific">Roseovarius litoreus</name>
    <dbReference type="NCBI Taxonomy" id="1155722"/>
    <lineage>
        <taxon>Bacteria</taxon>
        <taxon>Pseudomonadati</taxon>
        <taxon>Pseudomonadota</taxon>
        <taxon>Alphaproteobacteria</taxon>
        <taxon>Rhodobacterales</taxon>
        <taxon>Roseobacteraceae</taxon>
        <taxon>Roseovarius</taxon>
    </lineage>
</organism>
<name>A0A1M7ISA9_9RHOB</name>
<protein>
    <recommendedName>
        <fullName evidence="3">Sulfite reductase (NADPH) hemoprotein beta-component</fullName>
    </recommendedName>
</protein>
<dbReference type="InterPro" id="IPR021270">
    <property type="entry name" value="DUF2849"/>
</dbReference>
<dbReference type="RefSeq" id="WP_149780218.1">
    <property type="nucleotide sequence ID" value="NZ_FRCB01000007.1"/>
</dbReference>
<dbReference type="EMBL" id="FRCB01000007">
    <property type="protein sequence ID" value="SHM43601.1"/>
    <property type="molecule type" value="Genomic_DNA"/>
</dbReference>
<reference evidence="1 2" key="1">
    <citation type="submission" date="2016-11" db="EMBL/GenBank/DDBJ databases">
        <authorList>
            <person name="Varghese N."/>
            <person name="Submissions S."/>
        </authorList>
    </citation>
    <scope>NUCLEOTIDE SEQUENCE [LARGE SCALE GENOMIC DNA]</scope>
    <source>
        <strain evidence="1 2">DSM 28249</strain>
    </source>
</reference>
<sequence length="102" mass="11415">MPRDFTPKVVTANALIEGDVVYLTRDDQWTRHMSEAELITDEAESQLRLLMAQAQTETVVGVYLAEAKAGANGPEPVHFREAFRRTGPSNYRHGKQAELTDV</sequence>
<dbReference type="Proteomes" id="UP000322545">
    <property type="component" value="Unassembled WGS sequence"/>
</dbReference>
<evidence type="ECO:0000313" key="2">
    <source>
        <dbReference type="Proteomes" id="UP000322545"/>
    </source>
</evidence>